<dbReference type="SUPFAM" id="SSF54913">
    <property type="entry name" value="GlnB-like"/>
    <property type="match status" value="1"/>
</dbReference>
<reference evidence="2 3" key="1">
    <citation type="submission" date="2020-10" db="EMBL/GenBank/DDBJ databases">
        <title>Identification of Nocardia species via Next-generation sequencing and recognition of intraspecies genetic diversity.</title>
        <authorList>
            <person name="Li P."/>
            <person name="Li P."/>
            <person name="Lu B."/>
        </authorList>
    </citation>
    <scope>NUCLEOTIDE SEQUENCE [LARGE SCALE GENOMIC DNA]</scope>
    <source>
        <strain evidence="2 3">BJ06-0143</strain>
    </source>
</reference>
<dbReference type="PANTHER" id="PTHR23419">
    <property type="entry name" value="DIVALENT CATION TOLERANCE CUTA-RELATED"/>
    <property type="match status" value="1"/>
</dbReference>
<dbReference type="InterPro" id="IPR004323">
    <property type="entry name" value="Ion_tolerance_CutA"/>
</dbReference>
<evidence type="ECO:0000256" key="1">
    <source>
        <dbReference type="ARBA" id="ARBA00010169"/>
    </source>
</evidence>
<evidence type="ECO:0000313" key="2">
    <source>
        <dbReference type="EMBL" id="MBF6354092.1"/>
    </source>
</evidence>
<keyword evidence="3" id="KW-1185">Reference proteome</keyword>
<dbReference type="InterPro" id="IPR011322">
    <property type="entry name" value="N-reg_PII-like_a/b"/>
</dbReference>
<comment type="caution">
    <text evidence="2">The sequence shown here is derived from an EMBL/GenBank/DDBJ whole genome shotgun (WGS) entry which is preliminary data.</text>
</comment>
<dbReference type="PANTHER" id="PTHR23419:SF8">
    <property type="entry name" value="FI09726P"/>
    <property type="match status" value="1"/>
</dbReference>
<accession>A0ABS0D8W8</accession>
<proteinExistence type="inferred from homology"/>
<dbReference type="RefSeq" id="WP_195000908.1">
    <property type="nucleotide sequence ID" value="NZ_JADLQN010000001.1"/>
</dbReference>
<comment type="similarity">
    <text evidence="1">Belongs to the CutA family.</text>
</comment>
<dbReference type="EMBL" id="JADLQN010000001">
    <property type="protein sequence ID" value="MBF6354092.1"/>
    <property type="molecule type" value="Genomic_DNA"/>
</dbReference>
<sequence length="108" mass="11899">MADDQIVDVTITADDAEWLAAFARGLVTDRLAACGNIIPGVRSIFRWKGEIDDEAENLLVLHTRASLVPKIIERADAEHPYDTPQVLALPVSAAHPGYLRWVLDETAH</sequence>
<name>A0ABS0D8W8_9NOCA</name>
<evidence type="ECO:0000313" key="3">
    <source>
        <dbReference type="Proteomes" id="UP000707731"/>
    </source>
</evidence>
<gene>
    <name evidence="2" type="ORF">IU449_05915</name>
</gene>
<dbReference type="Pfam" id="PF03091">
    <property type="entry name" value="CutA1"/>
    <property type="match status" value="1"/>
</dbReference>
<dbReference type="Proteomes" id="UP000707731">
    <property type="component" value="Unassembled WGS sequence"/>
</dbReference>
<protein>
    <submittedName>
        <fullName evidence="2">Divalent-cation tolerance protein CutA</fullName>
    </submittedName>
</protein>
<dbReference type="Gene3D" id="3.30.70.120">
    <property type="match status" value="1"/>
</dbReference>
<organism evidence="2 3">
    <name type="scientific">Nocardia higoensis</name>
    <dbReference type="NCBI Taxonomy" id="228599"/>
    <lineage>
        <taxon>Bacteria</taxon>
        <taxon>Bacillati</taxon>
        <taxon>Actinomycetota</taxon>
        <taxon>Actinomycetes</taxon>
        <taxon>Mycobacteriales</taxon>
        <taxon>Nocardiaceae</taxon>
        <taxon>Nocardia</taxon>
    </lineage>
</organism>
<dbReference type="InterPro" id="IPR015867">
    <property type="entry name" value="N-reg_PII/ATP_PRibTrfase_C"/>
</dbReference>